<dbReference type="CDD" id="cd00761">
    <property type="entry name" value="Glyco_tranf_GTA_type"/>
    <property type="match status" value="1"/>
</dbReference>
<evidence type="ECO:0000313" key="4">
    <source>
        <dbReference type="EMBL" id="EGF51667.1"/>
    </source>
</evidence>
<dbReference type="PANTHER" id="PTHR22916:SF51">
    <property type="entry name" value="GLYCOSYLTRANSFERASE EPSH-RELATED"/>
    <property type="match status" value="1"/>
</dbReference>
<evidence type="ECO:0000313" key="5">
    <source>
        <dbReference type="Proteomes" id="UP000003416"/>
    </source>
</evidence>
<protein>
    <submittedName>
        <fullName evidence="4">Glycosyltransferase, group 2 family protein</fullName>
    </submittedName>
</protein>
<accession>F3PXT5</accession>
<keyword evidence="5" id="KW-1185">Reference proteome</keyword>
<dbReference type="STRING" id="763034.HMPREF9446_03583"/>
<reference evidence="4 5" key="1">
    <citation type="submission" date="2011-02" db="EMBL/GenBank/DDBJ databases">
        <authorList>
            <person name="Weinstock G."/>
            <person name="Sodergren E."/>
            <person name="Clifton S."/>
            <person name="Fulton L."/>
            <person name="Fulton B."/>
            <person name="Courtney L."/>
            <person name="Fronick C."/>
            <person name="Harrison M."/>
            <person name="Strong C."/>
            <person name="Farmer C."/>
            <person name="Delahaunty K."/>
            <person name="Markovic C."/>
            <person name="Hall O."/>
            <person name="Minx P."/>
            <person name="Tomlinson C."/>
            <person name="Mitreva M."/>
            <person name="Hou S."/>
            <person name="Chen J."/>
            <person name="Wollam A."/>
            <person name="Pepin K.H."/>
            <person name="Johnson M."/>
            <person name="Bhonagiri V."/>
            <person name="Zhang X."/>
            <person name="Suruliraj S."/>
            <person name="Warren W."/>
            <person name="Chinwalla A."/>
            <person name="Mardis E.R."/>
            <person name="Wilson R.K."/>
        </authorList>
    </citation>
    <scope>NUCLEOTIDE SEQUENCE [LARGE SCALE GENOMIC DNA]</scope>
    <source>
        <strain evidence="4 5">YIT 12057</strain>
    </source>
</reference>
<evidence type="ECO:0000256" key="2">
    <source>
        <dbReference type="ARBA" id="ARBA00022679"/>
    </source>
</evidence>
<organism evidence="4 5">
    <name type="scientific">Bacteroides fluxus YIT 12057</name>
    <dbReference type="NCBI Taxonomy" id="763034"/>
    <lineage>
        <taxon>Bacteria</taxon>
        <taxon>Pseudomonadati</taxon>
        <taxon>Bacteroidota</taxon>
        <taxon>Bacteroidia</taxon>
        <taxon>Bacteroidales</taxon>
        <taxon>Bacteroidaceae</taxon>
        <taxon>Bacteroides</taxon>
    </lineage>
</organism>
<evidence type="ECO:0000259" key="3">
    <source>
        <dbReference type="Pfam" id="PF00535"/>
    </source>
</evidence>
<keyword evidence="1" id="KW-0328">Glycosyltransferase</keyword>
<name>F3PXT5_9BACE</name>
<dbReference type="Pfam" id="PF00535">
    <property type="entry name" value="Glycos_transf_2"/>
    <property type="match status" value="1"/>
</dbReference>
<dbReference type="HOGENOM" id="CLU_025996_25_3_10"/>
<feature type="domain" description="Glycosyltransferase 2-like" evidence="3">
    <location>
        <begin position="8"/>
        <end position="135"/>
    </location>
</feature>
<dbReference type="EMBL" id="AFBN01000099">
    <property type="protein sequence ID" value="EGF51667.1"/>
    <property type="molecule type" value="Genomic_DNA"/>
</dbReference>
<dbReference type="GO" id="GO:0016758">
    <property type="term" value="F:hexosyltransferase activity"/>
    <property type="evidence" value="ECO:0007669"/>
    <property type="project" value="UniProtKB-ARBA"/>
</dbReference>
<proteinExistence type="predicted"/>
<evidence type="ECO:0000256" key="1">
    <source>
        <dbReference type="ARBA" id="ARBA00022676"/>
    </source>
</evidence>
<dbReference type="GeneID" id="86051313"/>
<dbReference type="SUPFAM" id="SSF53448">
    <property type="entry name" value="Nucleotide-diphospho-sugar transferases"/>
    <property type="match status" value="1"/>
</dbReference>
<dbReference type="Proteomes" id="UP000003416">
    <property type="component" value="Unassembled WGS sequence"/>
</dbReference>
<dbReference type="AlphaFoldDB" id="F3PXT5"/>
<dbReference type="InterPro" id="IPR029044">
    <property type="entry name" value="Nucleotide-diphossugar_trans"/>
</dbReference>
<gene>
    <name evidence="4" type="ORF">HMPREF9446_03583</name>
</gene>
<dbReference type="RefSeq" id="WP_009126790.1">
    <property type="nucleotide sequence ID" value="NZ_GL882691.1"/>
</dbReference>
<dbReference type="eggNOG" id="COG1216">
    <property type="taxonomic scope" value="Bacteria"/>
</dbReference>
<dbReference type="InterPro" id="IPR001173">
    <property type="entry name" value="Glyco_trans_2-like"/>
</dbReference>
<keyword evidence="2 4" id="KW-0808">Transferase</keyword>
<comment type="caution">
    <text evidence="4">The sequence shown here is derived from an EMBL/GenBank/DDBJ whole genome shotgun (WGS) entry which is preliminary data.</text>
</comment>
<sequence length="335" mass="39245">MDLIPKISVIIPVYNPGWSIHNCVKSLLAQVLENIEFIFVLDCPTDGSEKIIEDYAHNSKQIKIVKNEKNLNIGMSRNVGLSAAKGEYIAFCDHDDIVKPFMYSDMVQIADETNADIVLGVPEYIYDDSSLNQAYYYPELDGDIRLKLLSLIIGEDNDSSQWKFYFSHGVIWDKIYKRSFLEENHIQFVDNNKITFEDNLFNIDTLIVAKKVVIYNRIVYQHVINGLNTAATYGYSKYDCVNGYILYLYQRLIENGLYNQYKIRFYNSVVMYITGSFSVEIKKNWKRPLRIIDSFMYLKKNKVIQESFRNSKLRPYSNRLMRNLVLFFINIIFKI</sequence>
<dbReference type="Gene3D" id="3.90.550.10">
    <property type="entry name" value="Spore Coat Polysaccharide Biosynthesis Protein SpsA, Chain A"/>
    <property type="match status" value="1"/>
</dbReference>
<dbReference type="PANTHER" id="PTHR22916">
    <property type="entry name" value="GLYCOSYLTRANSFERASE"/>
    <property type="match status" value="1"/>
</dbReference>